<feature type="domain" description="Peptidase S8/S53" evidence="6">
    <location>
        <begin position="237"/>
        <end position="512"/>
    </location>
</feature>
<dbReference type="EMBL" id="LJUI01000031">
    <property type="protein sequence ID" value="KPK69669.1"/>
    <property type="molecule type" value="Genomic_DNA"/>
</dbReference>
<dbReference type="GO" id="GO:0006508">
    <property type="term" value="P:proteolysis"/>
    <property type="evidence" value="ECO:0007669"/>
    <property type="project" value="UniProtKB-KW"/>
</dbReference>
<dbReference type="PANTHER" id="PTHR43806">
    <property type="entry name" value="PEPTIDASE S8"/>
    <property type="match status" value="1"/>
</dbReference>
<dbReference type="InterPro" id="IPR000209">
    <property type="entry name" value="Peptidase_S8/S53_dom"/>
</dbReference>
<dbReference type="GO" id="GO:0004252">
    <property type="term" value="F:serine-type endopeptidase activity"/>
    <property type="evidence" value="ECO:0007669"/>
    <property type="project" value="UniProtKB-UniRule"/>
</dbReference>
<reference evidence="7 8" key="1">
    <citation type="journal article" date="2015" name="Microbiome">
        <title>Genomic resolution of linkages in carbon, nitrogen, and sulfur cycling among widespread estuary sediment bacteria.</title>
        <authorList>
            <person name="Baker B.J."/>
            <person name="Lazar C.S."/>
            <person name="Teske A.P."/>
            <person name="Dick G.J."/>
        </authorList>
    </citation>
    <scope>NUCLEOTIDE SEQUENCE [LARGE SCALE GENOMIC DNA]</scope>
    <source>
        <strain evidence="7">SM23_40</strain>
    </source>
</reference>
<dbReference type="PRINTS" id="PR00723">
    <property type="entry name" value="SUBTILISIN"/>
</dbReference>
<dbReference type="PROSITE" id="PS51892">
    <property type="entry name" value="SUBTILASE"/>
    <property type="match status" value="1"/>
</dbReference>
<protein>
    <recommendedName>
        <fullName evidence="6">Peptidase S8/S53 domain-containing protein</fullName>
    </recommendedName>
</protein>
<proteinExistence type="inferred from homology"/>
<dbReference type="InterPro" id="IPR015500">
    <property type="entry name" value="Peptidase_S8_subtilisin-rel"/>
</dbReference>
<keyword evidence="4 5" id="KW-0720">Serine protease</keyword>
<dbReference type="SUPFAM" id="SSF52743">
    <property type="entry name" value="Subtilisin-like"/>
    <property type="match status" value="1"/>
</dbReference>
<feature type="active site" description="Charge relay system" evidence="5">
    <location>
        <position position="246"/>
    </location>
</feature>
<evidence type="ECO:0000259" key="6">
    <source>
        <dbReference type="Pfam" id="PF00082"/>
    </source>
</evidence>
<evidence type="ECO:0000256" key="3">
    <source>
        <dbReference type="ARBA" id="ARBA00022801"/>
    </source>
</evidence>
<dbReference type="InterPro" id="IPR036852">
    <property type="entry name" value="Peptidase_S8/S53_dom_sf"/>
</dbReference>
<evidence type="ECO:0000256" key="2">
    <source>
        <dbReference type="ARBA" id="ARBA00022670"/>
    </source>
</evidence>
<evidence type="ECO:0000313" key="8">
    <source>
        <dbReference type="Proteomes" id="UP000051717"/>
    </source>
</evidence>
<dbReference type="PATRIC" id="fig|1703774.3.peg.1877"/>
<evidence type="ECO:0000256" key="5">
    <source>
        <dbReference type="PROSITE-ProRule" id="PRU01240"/>
    </source>
</evidence>
<dbReference type="Pfam" id="PF00082">
    <property type="entry name" value="Peptidase_S8"/>
    <property type="match status" value="1"/>
</dbReference>
<comment type="similarity">
    <text evidence="1 5">Belongs to the peptidase S8 family.</text>
</comment>
<feature type="active site" description="Charge relay system" evidence="5">
    <location>
        <position position="478"/>
    </location>
</feature>
<dbReference type="Gene3D" id="3.40.50.200">
    <property type="entry name" value="Peptidase S8/S53 domain"/>
    <property type="match status" value="1"/>
</dbReference>
<sequence length="644" mass="70116">MERLNRAAAVASLFVLVAVWVVASASRPDLNPTASSSSGPTSITNSPKVTARADFYLNSLEEDERAKLWVFFTDKGMADEEERRAALERAERGLTERARERRLRSRPAERIVDEYDIPVYGPYVEAVTAAGGELRSVSRWLNAVSVTVTPRDVDAILDLLFVREIDIVRTYRWREPAVEALEVGEGREGVPSQVAPSLPMYLGPGQVLGPQTFDYGLSSRQIEQINVDGAHEAGYFGSGVLIAMLDTGYERRHKSLRHLDQYGQIIDEWDFIYGDGDTRYNPDTDTLGRTQTDHGTRMLSLIAGFRSAQLIGPAFAADYLLYATEILDPPDHIYEEDNWVTASERADSLGADIISSSLGYQEFDDGPDYTFSDMDGNTALTTIAADIAASRGILVANAMGNVGGFSQDFINAPADADSILTVGGVNVDNTWHDESLTGPTADGRIKPEVVGPYLAWAAETDIYVSSYEDSVDGTAGTSVATALVAGLAALVLEANPTRSAMELREAIMDSVGVAGNDTMGYGIPDAWAAMNYYGAVQVREEEALLDLYPNPFLPGEHQELIIPFRLLHETEISLRIYSISGELVKEFSDGELGGSRKLAGEYVEDEALRWDGTSSSGKTVASGVYFVILSTGYADSVKRLAVVR</sequence>
<evidence type="ECO:0000313" key="7">
    <source>
        <dbReference type="EMBL" id="KPK69669.1"/>
    </source>
</evidence>
<name>A0A0S8G9J8_UNCT6</name>
<gene>
    <name evidence="7" type="ORF">AMJ82_05145</name>
</gene>
<accession>A0A0S8G9J8</accession>
<dbReference type="PANTHER" id="PTHR43806:SF67">
    <property type="entry name" value="EGF-LIKE DOMAIN-CONTAINING PROTEIN"/>
    <property type="match status" value="1"/>
</dbReference>
<feature type="active site" description="Charge relay system" evidence="5">
    <location>
        <position position="294"/>
    </location>
</feature>
<dbReference type="Proteomes" id="UP000051717">
    <property type="component" value="Unassembled WGS sequence"/>
</dbReference>
<keyword evidence="2 5" id="KW-0645">Protease</keyword>
<comment type="caution">
    <text evidence="7">The sequence shown here is derived from an EMBL/GenBank/DDBJ whole genome shotgun (WGS) entry which is preliminary data.</text>
</comment>
<dbReference type="AlphaFoldDB" id="A0A0S8G9J8"/>
<organism evidence="7 8">
    <name type="scientific">candidate division TA06 bacterium SM23_40</name>
    <dbReference type="NCBI Taxonomy" id="1703774"/>
    <lineage>
        <taxon>Bacteria</taxon>
        <taxon>Bacteria division TA06</taxon>
    </lineage>
</organism>
<evidence type="ECO:0000256" key="4">
    <source>
        <dbReference type="ARBA" id="ARBA00022825"/>
    </source>
</evidence>
<evidence type="ECO:0000256" key="1">
    <source>
        <dbReference type="ARBA" id="ARBA00011073"/>
    </source>
</evidence>
<dbReference type="InterPro" id="IPR050131">
    <property type="entry name" value="Peptidase_S8_subtilisin-like"/>
</dbReference>
<dbReference type="Gene3D" id="2.60.40.4070">
    <property type="match status" value="1"/>
</dbReference>
<keyword evidence="3 5" id="KW-0378">Hydrolase</keyword>